<evidence type="ECO:0000313" key="5">
    <source>
        <dbReference type="Proteomes" id="UP000315889"/>
    </source>
</evidence>
<proteinExistence type="predicted"/>
<protein>
    <submittedName>
        <fullName evidence="4">NAD(P)H-quinone oxidoreductase</fullName>
    </submittedName>
</protein>
<dbReference type="GO" id="GO:0070402">
    <property type="term" value="F:NADPH binding"/>
    <property type="evidence" value="ECO:0007669"/>
    <property type="project" value="TreeGrafter"/>
</dbReference>
<dbReference type="InterPro" id="IPR013154">
    <property type="entry name" value="ADH-like_N"/>
</dbReference>
<dbReference type="EMBL" id="SHBP01000001">
    <property type="protein sequence ID" value="RZO22980.1"/>
    <property type="molecule type" value="Genomic_DNA"/>
</dbReference>
<evidence type="ECO:0000256" key="1">
    <source>
        <dbReference type="ARBA" id="ARBA00022857"/>
    </source>
</evidence>
<dbReference type="GO" id="GO:0016651">
    <property type="term" value="F:oxidoreductase activity, acting on NAD(P)H"/>
    <property type="evidence" value="ECO:0007669"/>
    <property type="project" value="TreeGrafter"/>
</dbReference>
<dbReference type="NCBIfam" id="TIGR02824">
    <property type="entry name" value="quinone_pig3"/>
    <property type="match status" value="1"/>
</dbReference>
<dbReference type="Pfam" id="PF00107">
    <property type="entry name" value="ADH_zinc_N"/>
    <property type="match status" value="1"/>
</dbReference>
<dbReference type="Gene3D" id="3.90.180.10">
    <property type="entry name" value="Medium-chain alcohol dehydrogenases, catalytic domain"/>
    <property type="match status" value="1"/>
</dbReference>
<sequence length="338" mass="36089">MERSLIISQISIEITEPGAPEVLQPTSRPIPEPSGTQVLIEVAAAGINRPDVFQRMGFYPPPPGVTDIPGLEVSGTIVSVGSATNRWKVGDQVCALLSGGGYAKYAIAEESLCLSIPRGLSLEDAAALPETCFTVWHNLFERAALKASEWLLIHGGSSGIGTTAIQMASSLGVNVIATAGTEEKCLACEKLGAIKAINYNKEDFVQACTELTGSGVNVVLDMVGGDYVQKNFSSCAPRARIVNIAFLRGSKVEVDLMPMMLKQLVLTGSTLRAQPLENKARIAAGVESEVWPLIVAGNFKPIIHSRLKMTDAHKGHTLMESNQHIGKILLLNSEEISK</sequence>
<dbReference type="SUPFAM" id="SSF51735">
    <property type="entry name" value="NAD(P)-binding Rossmann-fold domains"/>
    <property type="match status" value="1"/>
</dbReference>
<evidence type="ECO:0000256" key="2">
    <source>
        <dbReference type="ARBA" id="ARBA00023002"/>
    </source>
</evidence>
<name>A0A520MP59_9GAMM</name>
<dbReference type="PANTHER" id="PTHR48106">
    <property type="entry name" value="QUINONE OXIDOREDUCTASE PIG3-RELATED"/>
    <property type="match status" value="1"/>
</dbReference>
<dbReference type="Pfam" id="PF08240">
    <property type="entry name" value="ADH_N"/>
    <property type="match status" value="1"/>
</dbReference>
<comment type="caution">
    <text evidence="4">The sequence shown here is derived from an EMBL/GenBank/DDBJ whole genome shotgun (WGS) entry which is preliminary data.</text>
</comment>
<dbReference type="SUPFAM" id="SSF50129">
    <property type="entry name" value="GroES-like"/>
    <property type="match status" value="1"/>
</dbReference>
<dbReference type="AlphaFoldDB" id="A0A520MP59"/>
<dbReference type="PANTHER" id="PTHR48106:SF8">
    <property type="entry name" value="OS02G0805600 PROTEIN"/>
    <property type="match status" value="1"/>
</dbReference>
<accession>A0A520MP59</accession>
<keyword evidence="2" id="KW-0560">Oxidoreductase</keyword>
<dbReference type="InterPro" id="IPR036291">
    <property type="entry name" value="NAD(P)-bd_dom_sf"/>
</dbReference>
<dbReference type="InterPro" id="IPR013149">
    <property type="entry name" value="ADH-like_C"/>
</dbReference>
<dbReference type="Gene3D" id="3.40.50.720">
    <property type="entry name" value="NAD(P)-binding Rossmann-like Domain"/>
    <property type="match status" value="1"/>
</dbReference>
<dbReference type="Proteomes" id="UP000315889">
    <property type="component" value="Unassembled WGS sequence"/>
</dbReference>
<dbReference type="CDD" id="cd05276">
    <property type="entry name" value="p53_inducible_oxidoreductase"/>
    <property type="match status" value="1"/>
</dbReference>
<gene>
    <name evidence="4" type="ORF">EVB03_01055</name>
</gene>
<dbReference type="InterPro" id="IPR014189">
    <property type="entry name" value="Quinone_OxRdtase_PIG3"/>
</dbReference>
<evidence type="ECO:0000259" key="3">
    <source>
        <dbReference type="SMART" id="SM00829"/>
    </source>
</evidence>
<dbReference type="SMART" id="SM00829">
    <property type="entry name" value="PKS_ER"/>
    <property type="match status" value="1"/>
</dbReference>
<reference evidence="4 5" key="1">
    <citation type="submission" date="2019-02" db="EMBL/GenBank/DDBJ databases">
        <title>Prokaryotic population dynamics and viral predation in marine succession experiment using metagenomics: the confinement effect.</title>
        <authorList>
            <person name="Haro-Moreno J.M."/>
            <person name="Rodriguez-Valera F."/>
            <person name="Lopez-Perez M."/>
        </authorList>
    </citation>
    <scope>NUCLEOTIDE SEQUENCE [LARGE SCALE GENOMIC DNA]</scope>
    <source>
        <strain evidence="4">MED-G170</strain>
    </source>
</reference>
<keyword evidence="1" id="KW-0521">NADP</keyword>
<organism evidence="4 5">
    <name type="scientific">SAR92 clade bacterium</name>
    <dbReference type="NCBI Taxonomy" id="2315479"/>
    <lineage>
        <taxon>Bacteria</taxon>
        <taxon>Pseudomonadati</taxon>
        <taxon>Pseudomonadota</taxon>
        <taxon>Gammaproteobacteria</taxon>
        <taxon>Cellvibrionales</taxon>
        <taxon>Porticoccaceae</taxon>
        <taxon>SAR92 clade</taxon>
    </lineage>
</organism>
<feature type="domain" description="Enoyl reductase (ER)" evidence="3">
    <location>
        <begin position="18"/>
        <end position="330"/>
    </location>
</feature>
<dbReference type="InterPro" id="IPR020843">
    <property type="entry name" value="ER"/>
</dbReference>
<dbReference type="InterPro" id="IPR011032">
    <property type="entry name" value="GroES-like_sf"/>
</dbReference>
<evidence type="ECO:0000313" key="4">
    <source>
        <dbReference type="EMBL" id="RZO22980.1"/>
    </source>
</evidence>